<organism evidence="8 9">
    <name type="scientific">Corynebacterium lipophilum</name>
    <dbReference type="NCBI Taxonomy" id="2804918"/>
    <lineage>
        <taxon>Bacteria</taxon>
        <taxon>Bacillati</taxon>
        <taxon>Actinomycetota</taxon>
        <taxon>Actinomycetes</taxon>
        <taxon>Mycobacteriales</taxon>
        <taxon>Corynebacteriaceae</taxon>
        <taxon>Corynebacterium</taxon>
    </lineage>
</organism>
<feature type="domain" description="RNA polymerase sigma-70 region 4" evidence="7">
    <location>
        <begin position="136"/>
        <end position="185"/>
    </location>
</feature>
<dbReference type="Gene3D" id="1.10.1740.10">
    <property type="match status" value="1"/>
</dbReference>
<gene>
    <name evidence="8" type="primary">shbA</name>
    <name evidence="8" type="ORF">JMN37_02395</name>
</gene>
<name>A0AAW5HS78_9CORY</name>
<evidence type="ECO:0000256" key="2">
    <source>
        <dbReference type="ARBA" id="ARBA00023015"/>
    </source>
</evidence>
<keyword evidence="4" id="KW-0238">DNA-binding</keyword>
<dbReference type="Proteomes" id="UP001205920">
    <property type="component" value="Unassembled WGS sequence"/>
</dbReference>
<feature type="domain" description="RNA polymerase sigma-70 region 2" evidence="6">
    <location>
        <begin position="36"/>
        <end position="101"/>
    </location>
</feature>
<evidence type="ECO:0000313" key="8">
    <source>
        <dbReference type="EMBL" id="MCO6393840.1"/>
    </source>
</evidence>
<dbReference type="PANTHER" id="PTHR43133:SF58">
    <property type="entry name" value="ECF RNA POLYMERASE SIGMA FACTOR SIGD"/>
    <property type="match status" value="1"/>
</dbReference>
<reference evidence="8 9" key="1">
    <citation type="submission" date="2021-01" db="EMBL/GenBank/DDBJ databases">
        <title>Identification and Characterization of Corynebacterium sp.</title>
        <authorList>
            <person name="Luo Q."/>
            <person name="Qu P."/>
            <person name="Chen Q."/>
        </authorList>
    </citation>
    <scope>NUCLEOTIDE SEQUENCE [LARGE SCALE GENOMIC DNA]</scope>
    <source>
        <strain evidence="8 9">MC-18</strain>
    </source>
</reference>
<dbReference type="Pfam" id="PF04542">
    <property type="entry name" value="Sigma70_r2"/>
    <property type="match status" value="1"/>
</dbReference>
<evidence type="ECO:0000259" key="7">
    <source>
        <dbReference type="Pfam" id="PF04545"/>
    </source>
</evidence>
<dbReference type="RefSeq" id="WP_070477602.1">
    <property type="nucleotide sequence ID" value="NZ_JAEUWV010000002.1"/>
</dbReference>
<proteinExistence type="inferred from homology"/>
<evidence type="ECO:0000256" key="1">
    <source>
        <dbReference type="ARBA" id="ARBA00010641"/>
    </source>
</evidence>
<dbReference type="InterPro" id="IPR014284">
    <property type="entry name" value="RNA_pol_sigma-70_dom"/>
</dbReference>
<dbReference type="Gene3D" id="1.10.10.10">
    <property type="entry name" value="Winged helix-like DNA-binding domain superfamily/Winged helix DNA-binding domain"/>
    <property type="match status" value="1"/>
</dbReference>
<keyword evidence="3" id="KW-0731">Sigma factor</keyword>
<sequence>MSGIDTDDVNAQLAQLLPAAQSGDDRATQRVVALIYPFVLRYARARIGGGRTPTPEDVTQDVCFAVVKALSTYKDQGKPFMAFVYGIAFNKVTDAHRSYARDRMLPTEDIPDGVSQEADPEGYALDVDASNKMRELLDVLNEKARNIIILRVFVGLSAEETAEIVGGTAGSVRVSQHRALARLREALEEEESAK</sequence>
<keyword evidence="9" id="KW-1185">Reference proteome</keyword>
<accession>A0AAW5HS78</accession>
<dbReference type="AlphaFoldDB" id="A0AAW5HS78"/>
<dbReference type="SUPFAM" id="SSF88946">
    <property type="entry name" value="Sigma2 domain of RNA polymerase sigma factors"/>
    <property type="match status" value="1"/>
</dbReference>
<dbReference type="Pfam" id="PF04545">
    <property type="entry name" value="Sigma70_r4"/>
    <property type="match status" value="1"/>
</dbReference>
<comment type="similarity">
    <text evidence="1">Belongs to the sigma-70 factor family. ECF subfamily.</text>
</comment>
<dbReference type="SUPFAM" id="SSF88659">
    <property type="entry name" value="Sigma3 and sigma4 domains of RNA polymerase sigma factors"/>
    <property type="match status" value="1"/>
</dbReference>
<dbReference type="InterPro" id="IPR007627">
    <property type="entry name" value="RNA_pol_sigma70_r2"/>
</dbReference>
<evidence type="ECO:0000313" key="9">
    <source>
        <dbReference type="Proteomes" id="UP001205920"/>
    </source>
</evidence>
<keyword evidence="2" id="KW-0805">Transcription regulation</keyword>
<dbReference type="InterPro" id="IPR013325">
    <property type="entry name" value="RNA_pol_sigma_r2"/>
</dbReference>
<protein>
    <submittedName>
        <fullName evidence="8">RNA polymerase sigma factor ShbA</fullName>
    </submittedName>
</protein>
<dbReference type="PANTHER" id="PTHR43133">
    <property type="entry name" value="RNA POLYMERASE ECF-TYPE SIGMA FACTO"/>
    <property type="match status" value="1"/>
</dbReference>
<dbReference type="GO" id="GO:0003677">
    <property type="term" value="F:DNA binding"/>
    <property type="evidence" value="ECO:0007669"/>
    <property type="project" value="UniProtKB-KW"/>
</dbReference>
<dbReference type="InterPro" id="IPR039425">
    <property type="entry name" value="RNA_pol_sigma-70-like"/>
</dbReference>
<dbReference type="CDD" id="cd06171">
    <property type="entry name" value="Sigma70_r4"/>
    <property type="match status" value="1"/>
</dbReference>
<keyword evidence="5" id="KW-0804">Transcription</keyword>
<dbReference type="NCBIfam" id="NF007230">
    <property type="entry name" value="PRK09648.1"/>
    <property type="match status" value="1"/>
</dbReference>
<evidence type="ECO:0000256" key="4">
    <source>
        <dbReference type="ARBA" id="ARBA00023125"/>
    </source>
</evidence>
<evidence type="ECO:0000259" key="6">
    <source>
        <dbReference type="Pfam" id="PF04542"/>
    </source>
</evidence>
<dbReference type="GO" id="GO:0016987">
    <property type="term" value="F:sigma factor activity"/>
    <property type="evidence" value="ECO:0007669"/>
    <property type="project" value="UniProtKB-KW"/>
</dbReference>
<evidence type="ECO:0000256" key="5">
    <source>
        <dbReference type="ARBA" id="ARBA00023163"/>
    </source>
</evidence>
<dbReference type="InterPro" id="IPR007630">
    <property type="entry name" value="RNA_pol_sigma70_r4"/>
</dbReference>
<dbReference type="InterPro" id="IPR013324">
    <property type="entry name" value="RNA_pol_sigma_r3/r4-like"/>
</dbReference>
<evidence type="ECO:0000256" key="3">
    <source>
        <dbReference type="ARBA" id="ARBA00023082"/>
    </source>
</evidence>
<dbReference type="NCBIfam" id="TIGR02937">
    <property type="entry name" value="sigma70-ECF"/>
    <property type="match status" value="1"/>
</dbReference>
<comment type="caution">
    <text evidence="8">The sequence shown here is derived from an EMBL/GenBank/DDBJ whole genome shotgun (WGS) entry which is preliminary data.</text>
</comment>
<dbReference type="EMBL" id="JAEUWV010000002">
    <property type="protein sequence ID" value="MCO6393840.1"/>
    <property type="molecule type" value="Genomic_DNA"/>
</dbReference>
<dbReference type="GO" id="GO:0006352">
    <property type="term" value="P:DNA-templated transcription initiation"/>
    <property type="evidence" value="ECO:0007669"/>
    <property type="project" value="InterPro"/>
</dbReference>
<dbReference type="InterPro" id="IPR036388">
    <property type="entry name" value="WH-like_DNA-bd_sf"/>
</dbReference>